<dbReference type="AlphaFoldDB" id="B2W3S7"/>
<name>B2W3S7_PYRTR</name>
<dbReference type="InParanoid" id="B2W3S7"/>
<dbReference type="Proteomes" id="UP000001471">
    <property type="component" value="Unassembled WGS sequence"/>
</dbReference>
<keyword evidence="1" id="KW-0732">Signal</keyword>
<dbReference type="EMBL" id="DS231618">
    <property type="protein sequence ID" value="EDU48034.1"/>
    <property type="molecule type" value="Genomic_DNA"/>
</dbReference>
<feature type="signal peptide" evidence="1">
    <location>
        <begin position="1"/>
        <end position="20"/>
    </location>
</feature>
<evidence type="ECO:0000313" key="2">
    <source>
        <dbReference type="EMBL" id="EDU48034.1"/>
    </source>
</evidence>
<sequence>MVCWARATGCLLASVRLCLSKTTFQSAYHNGYTVSGEIQISPTFAGRTDLPGVVCEAENCTRQLSISCQPGQMLVRTSIWMHHKLLSAVLYPIG</sequence>
<gene>
    <name evidence="2" type="ORF">PTRG_05127</name>
</gene>
<reference evidence="3" key="1">
    <citation type="journal article" date="2013" name="G3 (Bethesda)">
        <title>Comparative genomics of a plant-pathogenic fungus, Pyrenophora tritici-repentis, reveals transduplication and the impact of repeat elements on pathogenicity and population divergence.</title>
        <authorList>
            <person name="Manning V.A."/>
            <person name="Pandelova I."/>
            <person name="Dhillon B."/>
            <person name="Wilhelm L.J."/>
            <person name="Goodwin S.B."/>
            <person name="Berlin A.M."/>
            <person name="Figueroa M."/>
            <person name="Freitag M."/>
            <person name="Hane J.K."/>
            <person name="Henrissat B."/>
            <person name="Holman W.H."/>
            <person name="Kodira C.D."/>
            <person name="Martin J."/>
            <person name="Oliver R.P."/>
            <person name="Robbertse B."/>
            <person name="Schackwitz W."/>
            <person name="Schwartz D.C."/>
            <person name="Spatafora J.W."/>
            <person name="Turgeon B.G."/>
            <person name="Yandava C."/>
            <person name="Young S."/>
            <person name="Zhou S."/>
            <person name="Zeng Q."/>
            <person name="Grigoriev I.V."/>
            <person name="Ma L.-J."/>
            <person name="Ciuffetti L.M."/>
        </authorList>
    </citation>
    <scope>NUCLEOTIDE SEQUENCE [LARGE SCALE GENOMIC DNA]</scope>
    <source>
        <strain evidence="3">Pt-1C-BFP</strain>
    </source>
</reference>
<protein>
    <recommendedName>
        <fullName evidence="4">Secreted protein</fullName>
    </recommendedName>
</protein>
<accession>B2W3S7</accession>
<evidence type="ECO:0000313" key="3">
    <source>
        <dbReference type="Proteomes" id="UP000001471"/>
    </source>
</evidence>
<organism evidence="2 3">
    <name type="scientific">Pyrenophora tritici-repentis (strain Pt-1C-BFP)</name>
    <name type="common">Wheat tan spot fungus</name>
    <name type="synonym">Drechslera tritici-repentis</name>
    <dbReference type="NCBI Taxonomy" id="426418"/>
    <lineage>
        <taxon>Eukaryota</taxon>
        <taxon>Fungi</taxon>
        <taxon>Dikarya</taxon>
        <taxon>Ascomycota</taxon>
        <taxon>Pezizomycotina</taxon>
        <taxon>Dothideomycetes</taxon>
        <taxon>Pleosporomycetidae</taxon>
        <taxon>Pleosporales</taxon>
        <taxon>Pleosporineae</taxon>
        <taxon>Pleosporaceae</taxon>
        <taxon>Pyrenophora</taxon>
    </lineage>
</organism>
<evidence type="ECO:0000256" key="1">
    <source>
        <dbReference type="SAM" id="SignalP"/>
    </source>
</evidence>
<dbReference type="HOGENOM" id="CLU_2387284_0_0_1"/>
<evidence type="ECO:0008006" key="4">
    <source>
        <dbReference type="Google" id="ProtNLM"/>
    </source>
</evidence>
<proteinExistence type="predicted"/>
<feature type="chain" id="PRO_5002784506" description="Secreted protein" evidence="1">
    <location>
        <begin position="21"/>
        <end position="94"/>
    </location>
</feature>